<accession>A0A8J2MJ00</accession>
<name>A0A8J2MJ00_COTCN</name>
<feature type="transmembrane region" description="Helical" evidence="2">
    <location>
        <begin position="18"/>
        <end position="36"/>
    </location>
</feature>
<evidence type="ECO:0000256" key="2">
    <source>
        <dbReference type="SAM" id="Phobius"/>
    </source>
</evidence>
<organism evidence="3 4">
    <name type="scientific">Cotesia congregata</name>
    <name type="common">Parasitoid wasp</name>
    <name type="synonym">Apanteles congregatus</name>
    <dbReference type="NCBI Taxonomy" id="51543"/>
    <lineage>
        <taxon>Eukaryota</taxon>
        <taxon>Metazoa</taxon>
        <taxon>Ecdysozoa</taxon>
        <taxon>Arthropoda</taxon>
        <taxon>Hexapoda</taxon>
        <taxon>Insecta</taxon>
        <taxon>Pterygota</taxon>
        <taxon>Neoptera</taxon>
        <taxon>Endopterygota</taxon>
        <taxon>Hymenoptera</taxon>
        <taxon>Apocrita</taxon>
        <taxon>Ichneumonoidea</taxon>
        <taxon>Braconidae</taxon>
        <taxon>Microgastrinae</taxon>
        <taxon>Cotesia</taxon>
    </lineage>
</organism>
<comment type="caution">
    <text evidence="3">The sequence shown here is derived from an EMBL/GenBank/DDBJ whole genome shotgun (WGS) entry which is preliminary data.</text>
</comment>
<keyword evidence="2" id="KW-1133">Transmembrane helix</keyword>
<dbReference type="Proteomes" id="UP000786811">
    <property type="component" value="Unassembled WGS sequence"/>
</dbReference>
<sequence length="101" mass="11981">MDLTDKNIEDSFEKFGALYAWSTSIFIFQLLALTWFTGRIRVRTQKISKKLPDQGEKNIRPLRKPNRQWRRGAEEMRTSKKRGKIIPRAYWVSVARACSKY</sequence>
<feature type="region of interest" description="Disordered" evidence="1">
    <location>
        <begin position="53"/>
        <end position="79"/>
    </location>
</feature>
<keyword evidence="2" id="KW-0812">Transmembrane</keyword>
<dbReference type="AlphaFoldDB" id="A0A8J2MJ00"/>
<gene>
    <name evidence="3" type="ORF">HICCMSTLAB_LOCUS7257</name>
</gene>
<evidence type="ECO:0000313" key="3">
    <source>
        <dbReference type="EMBL" id="CAG5093931.1"/>
    </source>
</evidence>
<evidence type="ECO:0000256" key="1">
    <source>
        <dbReference type="SAM" id="MobiDB-lite"/>
    </source>
</evidence>
<proteinExistence type="predicted"/>
<feature type="compositionally biased region" description="Basic residues" evidence="1">
    <location>
        <begin position="60"/>
        <end position="70"/>
    </location>
</feature>
<evidence type="ECO:0000313" key="4">
    <source>
        <dbReference type="Proteomes" id="UP000786811"/>
    </source>
</evidence>
<dbReference type="EMBL" id="CAJNRD030001120">
    <property type="protein sequence ID" value="CAG5093931.1"/>
    <property type="molecule type" value="Genomic_DNA"/>
</dbReference>
<protein>
    <submittedName>
        <fullName evidence="3">Uncharacterized protein</fullName>
    </submittedName>
</protein>
<reference evidence="3" key="1">
    <citation type="submission" date="2021-04" db="EMBL/GenBank/DDBJ databases">
        <authorList>
            <person name="Chebbi M.A.C M."/>
        </authorList>
    </citation>
    <scope>NUCLEOTIDE SEQUENCE</scope>
</reference>
<keyword evidence="2" id="KW-0472">Membrane</keyword>
<keyword evidence="4" id="KW-1185">Reference proteome</keyword>